<dbReference type="UniPathway" id="UPA00904">
    <property type="reaction ID" value="UER00872"/>
</dbReference>
<dbReference type="AlphaFoldDB" id="A0A2T4Z1Q3"/>
<evidence type="ECO:0000256" key="4">
    <source>
        <dbReference type="ARBA" id="ARBA00022741"/>
    </source>
</evidence>
<dbReference type="HAMAP" id="MF_01683">
    <property type="entry name" value="Salvage_MtnK"/>
    <property type="match status" value="1"/>
</dbReference>
<organism evidence="9 10">
    <name type="scientific">Desmospora activa DSM 45169</name>
    <dbReference type="NCBI Taxonomy" id="1121389"/>
    <lineage>
        <taxon>Bacteria</taxon>
        <taxon>Bacillati</taxon>
        <taxon>Bacillota</taxon>
        <taxon>Bacilli</taxon>
        <taxon>Bacillales</taxon>
        <taxon>Thermoactinomycetaceae</taxon>
        <taxon>Desmospora</taxon>
    </lineage>
</organism>
<dbReference type="Proteomes" id="UP000241639">
    <property type="component" value="Unassembled WGS sequence"/>
</dbReference>
<dbReference type="Pfam" id="PF01636">
    <property type="entry name" value="APH"/>
    <property type="match status" value="1"/>
</dbReference>
<keyword evidence="7" id="KW-0028">Amino-acid biosynthesis</keyword>
<dbReference type="GO" id="GO:0046522">
    <property type="term" value="F:S-methyl-5-thioribose kinase activity"/>
    <property type="evidence" value="ECO:0007669"/>
    <property type="project" value="UniProtKB-UniRule"/>
</dbReference>
<feature type="binding site" evidence="7">
    <location>
        <position position="41"/>
    </location>
    <ligand>
        <name>ATP</name>
        <dbReference type="ChEBI" id="CHEBI:30616"/>
    </ligand>
</feature>
<evidence type="ECO:0000256" key="7">
    <source>
        <dbReference type="HAMAP-Rule" id="MF_01683"/>
    </source>
</evidence>
<keyword evidence="7" id="KW-0486">Methionine biosynthesis</keyword>
<gene>
    <name evidence="7" type="primary">mtnK</name>
    <name evidence="9" type="ORF">C8J48_3344</name>
</gene>
<feature type="domain" description="Aminoglycoside phosphotransferase" evidence="8">
    <location>
        <begin position="33"/>
        <end position="266"/>
    </location>
</feature>
<keyword evidence="4 7" id="KW-0547">Nucleotide-binding</keyword>
<dbReference type="PIRSF" id="PIRSF031134">
    <property type="entry name" value="MTRK"/>
    <property type="match status" value="1"/>
</dbReference>
<dbReference type="OrthoDB" id="9777791at2"/>
<evidence type="ECO:0000256" key="5">
    <source>
        <dbReference type="ARBA" id="ARBA00022777"/>
    </source>
</evidence>
<comment type="function">
    <text evidence="7">Catalyzes the phosphorylation of methylthioribose into methylthioribose-1-phosphate.</text>
</comment>
<dbReference type="Gene3D" id="3.30.200.20">
    <property type="entry name" value="Phosphorylase Kinase, domain 1"/>
    <property type="match status" value="1"/>
</dbReference>
<dbReference type="RefSeq" id="WP_107728331.1">
    <property type="nucleotide sequence ID" value="NZ_PZZP01000003.1"/>
</dbReference>
<evidence type="ECO:0000313" key="9">
    <source>
        <dbReference type="EMBL" id="PTM54692.1"/>
    </source>
</evidence>
<sequence>MAQAYQPLTDEGAIQYVRQLPGLFEQTAELVNREIGDGNLNLVFHIVDQQSDKSVIIKQALPYARVVGESWPLTLDRARIESETLKKEAERAPGLVPKVFHYDPVMALTVMEDLSDHIILRTGLIQRQRYPRLAEDIATFLAHTLFFTSDYYLDPASKKELVRQFINPELCNITEGLVFTDPYYDADTNSFNPHIRPQVEAIWSDAVLKREVATLKESFMTKAQALLHGDLHTGSIMVTDSSTKVIDPEFAFVGPIGFDIGAFLANLFLSFASHEGQPGSITERREYQVWLLETAQQTWHRFEQQFRTLWQEHVRDEMWKTPGYVDQVLQEILVDSIGFAGCKMMRRVIGLAPVADLETIEDERVRAEAERLALHIGRECVLQRRSITDGDALVHLVQSIAAQKEVQI</sequence>
<keyword evidence="5 7" id="KW-0418">Kinase</keyword>
<name>A0A2T4Z1Q3_9BACL</name>
<reference evidence="9 10" key="1">
    <citation type="submission" date="2018-04" db="EMBL/GenBank/DDBJ databases">
        <title>Genomic Encyclopedia of Archaeal and Bacterial Type Strains, Phase II (KMG-II): from individual species to whole genera.</title>
        <authorList>
            <person name="Goeker M."/>
        </authorList>
    </citation>
    <scope>NUCLEOTIDE SEQUENCE [LARGE SCALE GENOMIC DNA]</scope>
    <source>
        <strain evidence="9 10">DSM 45169</strain>
    </source>
</reference>
<feature type="binding site" evidence="7">
    <location>
        <position position="230"/>
    </location>
    <ligand>
        <name>substrate</name>
    </ligand>
</feature>
<keyword evidence="6 7" id="KW-0067">ATP-binding</keyword>
<dbReference type="PANTHER" id="PTHR34273:SF2">
    <property type="entry name" value="METHYLTHIORIBOSE KINASE"/>
    <property type="match status" value="1"/>
</dbReference>
<comment type="pathway">
    <text evidence="7">Amino-acid biosynthesis; L-methionine biosynthesis via salvage pathway; S-methyl-5-thio-alpha-D-ribose 1-phosphate from S-methyl-5'-thioadenosine (hydrolase route): step 2/2.</text>
</comment>
<comment type="caution">
    <text evidence="9">The sequence shown here is derived from an EMBL/GenBank/DDBJ whole genome shotgun (WGS) entry which is preliminary data.</text>
</comment>
<feature type="binding site" evidence="7">
    <location>
        <begin position="247"/>
        <end position="249"/>
    </location>
    <ligand>
        <name>ATP</name>
        <dbReference type="ChEBI" id="CHEBI:30616"/>
    </ligand>
</feature>
<comment type="similarity">
    <text evidence="1 7">Belongs to the methylthioribose kinase family.</text>
</comment>
<dbReference type="Gene3D" id="3.90.1200.10">
    <property type="match status" value="1"/>
</dbReference>
<proteinExistence type="inferred from homology"/>
<comment type="catalytic activity">
    <reaction evidence="7">
        <text>5-(methylsulfanyl)-D-ribose + ATP = 5-(methylsulfanyl)-alpha-D-ribose 1-phosphate + ADP + H(+)</text>
        <dbReference type="Rhea" id="RHEA:22312"/>
        <dbReference type="ChEBI" id="CHEBI:15378"/>
        <dbReference type="ChEBI" id="CHEBI:30616"/>
        <dbReference type="ChEBI" id="CHEBI:58533"/>
        <dbReference type="ChEBI" id="CHEBI:78440"/>
        <dbReference type="ChEBI" id="CHEBI:456216"/>
        <dbReference type="EC" id="2.7.1.100"/>
    </reaction>
</comment>
<evidence type="ECO:0000259" key="8">
    <source>
        <dbReference type="Pfam" id="PF01636"/>
    </source>
</evidence>
<evidence type="ECO:0000256" key="3">
    <source>
        <dbReference type="ARBA" id="ARBA00022679"/>
    </source>
</evidence>
<feature type="binding site" evidence="7">
    <location>
        <position position="58"/>
    </location>
    <ligand>
        <name>ATP</name>
        <dbReference type="ChEBI" id="CHEBI:30616"/>
    </ligand>
</feature>
<keyword evidence="3 7" id="KW-0808">Transferase</keyword>
<evidence type="ECO:0000256" key="1">
    <source>
        <dbReference type="ARBA" id="ARBA00010165"/>
    </source>
</evidence>
<comment type="subunit">
    <text evidence="2 7">Homodimer.</text>
</comment>
<evidence type="ECO:0000256" key="6">
    <source>
        <dbReference type="ARBA" id="ARBA00022840"/>
    </source>
</evidence>
<dbReference type="GO" id="GO:0005524">
    <property type="term" value="F:ATP binding"/>
    <property type="evidence" value="ECO:0007669"/>
    <property type="project" value="UniProtKB-UniRule"/>
</dbReference>
<protein>
    <recommendedName>
        <fullName evidence="7">Methylthioribose kinase</fullName>
        <shortName evidence="7">MTR kinase</shortName>
        <ecNumber evidence="7">2.7.1.100</ecNumber>
    </recommendedName>
</protein>
<evidence type="ECO:0000313" key="10">
    <source>
        <dbReference type="Proteomes" id="UP000241639"/>
    </source>
</evidence>
<evidence type="ECO:0000256" key="2">
    <source>
        <dbReference type="ARBA" id="ARBA00011738"/>
    </source>
</evidence>
<feature type="binding site" evidence="7">
    <location>
        <position position="346"/>
    </location>
    <ligand>
        <name>substrate</name>
    </ligand>
</feature>
<dbReference type="EMBL" id="PZZP01000003">
    <property type="protein sequence ID" value="PTM54692.1"/>
    <property type="molecule type" value="Genomic_DNA"/>
</dbReference>
<dbReference type="GO" id="GO:0019509">
    <property type="term" value="P:L-methionine salvage from methylthioadenosine"/>
    <property type="evidence" value="ECO:0007669"/>
    <property type="project" value="UniProtKB-UniRule"/>
</dbReference>
<dbReference type="InterPro" id="IPR002575">
    <property type="entry name" value="Aminoglycoside_PTrfase"/>
</dbReference>
<keyword evidence="10" id="KW-1185">Reference proteome</keyword>
<dbReference type="InterPro" id="IPR009212">
    <property type="entry name" value="Methylthioribose_kinase"/>
</dbReference>
<dbReference type="InterPro" id="IPR011009">
    <property type="entry name" value="Kinase-like_dom_sf"/>
</dbReference>
<dbReference type="EC" id="2.7.1.100" evidence="7"/>
<feature type="binding site" evidence="7">
    <location>
        <begin position="112"/>
        <end position="114"/>
    </location>
    <ligand>
        <name>ATP</name>
        <dbReference type="ChEBI" id="CHEBI:30616"/>
    </ligand>
</feature>
<dbReference type="NCBIfam" id="TIGR01767">
    <property type="entry name" value="MTRK"/>
    <property type="match status" value="1"/>
</dbReference>
<dbReference type="PANTHER" id="PTHR34273">
    <property type="entry name" value="METHYLTHIORIBOSE KINASE"/>
    <property type="match status" value="1"/>
</dbReference>
<accession>A0A2T4Z1Q3</accession>
<dbReference type="SUPFAM" id="SSF56112">
    <property type="entry name" value="Protein kinase-like (PK-like)"/>
    <property type="match status" value="1"/>
</dbReference>